<dbReference type="HOGENOM" id="CLU_073924_0_0_1"/>
<protein>
    <submittedName>
        <fullName evidence="1">Uncharacterized protein</fullName>
    </submittedName>
</protein>
<name>K0KRM7_WICCF</name>
<reference evidence="1 2" key="1">
    <citation type="journal article" date="2012" name="Eukaryot. Cell">
        <title>Draft genome sequence of Wickerhamomyces ciferrii NRRL Y-1031 F-60-10.</title>
        <authorList>
            <person name="Schneider J."/>
            <person name="Andrea H."/>
            <person name="Blom J."/>
            <person name="Jaenicke S."/>
            <person name="Ruckert C."/>
            <person name="Schorsch C."/>
            <person name="Szczepanowski R."/>
            <person name="Farwick M."/>
            <person name="Goesmann A."/>
            <person name="Puhler A."/>
            <person name="Schaffer S."/>
            <person name="Tauch A."/>
            <person name="Kohler T."/>
            <person name="Brinkrolf K."/>
        </authorList>
    </citation>
    <scope>NUCLEOTIDE SEQUENCE [LARGE SCALE GENOMIC DNA]</scope>
    <source>
        <strain evidence="2">ATCC 14091 / BCRC 22168 / CBS 111 / JCM 3599 / NBRC 0793 / NRRL Y-1031 F-60-10</strain>
    </source>
</reference>
<dbReference type="Proteomes" id="UP000009328">
    <property type="component" value="Unassembled WGS sequence"/>
</dbReference>
<comment type="caution">
    <text evidence="1">The sequence shown here is derived from an EMBL/GenBank/DDBJ whole genome shotgun (WGS) entry which is preliminary data.</text>
</comment>
<keyword evidence="2" id="KW-1185">Reference proteome</keyword>
<dbReference type="AlphaFoldDB" id="K0KRM7"/>
<dbReference type="InParanoid" id="K0KRM7"/>
<dbReference type="EMBL" id="CAIF01000099">
    <property type="protein sequence ID" value="CCH43993.1"/>
    <property type="molecule type" value="Genomic_DNA"/>
</dbReference>
<accession>K0KRM7</accession>
<organism evidence="1 2">
    <name type="scientific">Wickerhamomyces ciferrii (strain ATCC 14091 / BCRC 22168 / CBS 111 / JCM 3599 / NBRC 0793 / NRRL Y-1031 F-60-10)</name>
    <name type="common">Yeast</name>
    <name type="synonym">Pichia ciferrii</name>
    <dbReference type="NCBI Taxonomy" id="1206466"/>
    <lineage>
        <taxon>Eukaryota</taxon>
        <taxon>Fungi</taxon>
        <taxon>Dikarya</taxon>
        <taxon>Ascomycota</taxon>
        <taxon>Saccharomycotina</taxon>
        <taxon>Saccharomycetes</taxon>
        <taxon>Phaffomycetales</taxon>
        <taxon>Wickerhamomycetaceae</taxon>
        <taxon>Wickerhamomyces</taxon>
    </lineage>
</organism>
<evidence type="ECO:0000313" key="2">
    <source>
        <dbReference type="Proteomes" id="UP000009328"/>
    </source>
</evidence>
<gene>
    <name evidence="1" type="ORF">BN7_3547</name>
</gene>
<sequence length="352" mass="40541">MAQTEEHKNQDDNMINRDYMTEADRCLIDKYSNQMNYRLIPLIPSLGQPNVKMPMIACSDILSDIETKLCIQMMSIKPKPSTLRSNPENPWSIASNFELKSSSENHRMPIKVFSFIFSKETSSPLYLSSLINHFSNSFFYFRPAVNDSIKSDSDLRQYLIDSLTKILLDYCVKKDNLETSNRAQTIREVTGNVNDETSGHKYYEFRSTNEPILSHEEFMQDFQELKLCLAYKPNSLPFVPMLENLINILSFGGVIKELDGFLNFFESETHTALIISKDHLSNQNTDGVNSKFSKLFNERILLMSNETINGEEYKISTGQIYFIPGKLTYQLANSPPPCYQESILQTDHDDHH</sequence>
<evidence type="ECO:0000313" key="1">
    <source>
        <dbReference type="EMBL" id="CCH43993.1"/>
    </source>
</evidence>
<proteinExistence type="predicted"/>